<dbReference type="Proteomes" id="UP000886355">
    <property type="component" value="Unassembled WGS sequence"/>
</dbReference>
<protein>
    <submittedName>
        <fullName evidence="2">Uncharacterized protein</fullName>
    </submittedName>
</protein>
<dbReference type="AlphaFoldDB" id="A0A7C0WT62"/>
<keyword evidence="1" id="KW-0472">Membrane</keyword>
<keyword evidence="1" id="KW-1133">Transmembrane helix</keyword>
<feature type="transmembrane region" description="Helical" evidence="1">
    <location>
        <begin position="82"/>
        <end position="102"/>
    </location>
</feature>
<comment type="caution">
    <text evidence="2">The sequence shown here is derived from an EMBL/GenBank/DDBJ whole genome shotgun (WGS) entry which is preliminary data.</text>
</comment>
<proteinExistence type="predicted"/>
<organism evidence="2">
    <name type="scientific">Thermodesulforhabdus norvegica</name>
    <dbReference type="NCBI Taxonomy" id="39841"/>
    <lineage>
        <taxon>Bacteria</taxon>
        <taxon>Pseudomonadati</taxon>
        <taxon>Thermodesulfobacteriota</taxon>
        <taxon>Syntrophobacteria</taxon>
        <taxon>Syntrophobacterales</taxon>
        <taxon>Thermodesulforhabdaceae</taxon>
        <taxon>Thermodesulforhabdus</taxon>
    </lineage>
</organism>
<evidence type="ECO:0000313" key="2">
    <source>
        <dbReference type="EMBL" id="HDL89643.1"/>
    </source>
</evidence>
<reference evidence="2" key="1">
    <citation type="journal article" date="2020" name="mSystems">
        <title>Genome- and Community-Level Interaction Insights into Carbon Utilization and Element Cycling Functions of Hydrothermarchaeota in Hydrothermal Sediment.</title>
        <authorList>
            <person name="Zhou Z."/>
            <person name="Liu Y."/>
            <person name="Xu W."/>
            <person name="Pan J."/>
            <person name="Luo Z.H."/>
            <person name="Li M."/>
        </authorList>
    </citation>
    <scope>NUCLEOTIDE SEQUENCE [LARGE SCALE GENOMIC DNA]</scope>
    <source>
        <strain evidence="2">HyVt-19</strain>
    </source>
</reference>
<feature type="transmembrane region" description="Helical" evidence="1">
    <location>
        <begin position="12"/>
        <end position="33"/>
    </location>
</feature>
<keyword evidence="1" id="KW-0812">Transmembrane</keyword>
<sequence length="106" mass="11776">MTKREALTKSAVVALIIGMVFPMGWVVFTSTAYQTPVIEKSILDQMTDVERERWSSQNTAEASFAEHVSSVPVFISNHWSGYLQASFGIFILVFVINGAYLLGGRK</sequence>
<accession>A0A7C0WT62</accession>
<dbReference type="EMBL" id="DQZW01000091">
    <property type="protein sequence ID" value="HDL89643.1"/>
    <property type="molecule type" value="Genomic_DNA"/>
</dbReference>
<evidence type="ECO:0000256" key="1">
    <source>
        <dbReference type="SAM" id="Phobius"/>
    </source>
</evidence>
<name>A0A7C0WT62_9BACT</name>
<gene>
    <name evidence="2" type="ORF">ENG14_01925</name>
</gene>